<keyword evidence="2" id="KW-1185">Reference proteome</keyword>
<reference evidence="1 2" key="1">
    <citation type="submission" date="2018-06" db="EMBL/GenBank/DDBJ databases">
        <title>The Genome of Cuscuta australis (Dodder) Provides Insight into the Evolution of Plant Parasitism.</title>
        <authorList>
            <person name="Liu H."/>
        </authorList>
    </citation>
    <scope>NUCLEOTIDE SEQUENCE [LARGE SCALE GENOMIC DNA]</scope>
    <source>
        <strain evidence="2">cv. Yunnan</strain>
        <tissue evidence="1">Vines</tissue>
    </source>
</reference>
<dbReference type="AlphaFoldDB" id="A0A328DU06"/>
<organism evidence="1 2">
    <name type="scientific">Cuscuta australis</name>
    <dbReference type="NCBI Taxonomy" id="267555"/>
    <lineage>
        <taxon>Eukaryota</taxon>
        <taxon>Viridiplantae</taxon>
        <taxon>Streptophyta</taxon>
        <taxon>Embryophyta</taxon>
        <taxon>Tracheophyta</taxon>
        <taxon>Spermatophyta</taxon>
        <taxon>Magnoliopsida</taxon>
        <taxon>eudicotyledons</taxon>
        <taxon>Gunneridae</taxon>
        <taxon>Pentapetalae</taxon>
        <taxon>asterids</taxon>
        <taxon>lamiids</taxon>
        <taxon>Solanales</taxon>
        <taxon>Convolvulaceae</taxon>
        <taxon>Cuscuteae</taxon>
        <taxon>Cuscuta</taxon>
        <taxon>Cuscuta subgen. Grammica</taxon>
        <taxon>Cuscuta sect. Cleistogrammica</taxon>
    </lineage>
</organism>
<dbReference type="Proteomes" id="UP000249390">
    <property type="component" value="Unassembled WGS sequence"/>
</dbReference>
<gene>
    <name evidence="1" type="ORF">DM860_017818</name>
</gene>
<dbReference type="EMBL" id="NQVE01000090">
    <property type="protein sequence ID" value="RAL49174.1"/>
    <property type="molecule type" value="Genomic_DNA"/>
</dbReference>
<sequence>MLVHAKMIITTCCYECVCEAKGNKVDMLGTWLLTHEPKKGSKLDDVSAMRKELIFKELDTLKDVEVGAPARDEVFEKVVGEDKKGICKDLWYGS</sequence>
<evidence type="ECO:0000313" key="1">
    <source>
        <dbReference type="EMBL" id="RAL49174.1"/>
    </source>
</evidence>
<evidence type="ECO:0000313" key="2">
    <source>
        <dbReference type="Proteomes" id="UP000249390"/>
    </source>
</evidence>
<protein>
    <submittedName>
        <fullName evidence="1">Uncharacterized protein</fullName>
    </submittedName>
</protein>
<accession>A0A328DU06</accession>
<name>A0A328DU06_9ASTE</name>
<comment type="caution">
    <text evidence="1">The sequence shown here is derived from an EMBL/GenBank/DDBJ whole genome shotgun (WGS) entry which is preliminary data.</text>
</comment>
<proteinExistence type="predicted"/>